<comment type="caution">
    <text evidence="3">The sequence shown here is derived from an EMBL/GenBank/DDBJ whole genome shotgun (WGS) entry which is preliminary data.</text>
</comment>
<evidence type="ECO:0000256" key="2">
    <source>
        <dbReference type="SAM" id="Phobius"/>
    </source>
</evidence>
<feature type="compositionally biased region" description="Polar residues" evidence="1">
    <location>
        <begin position="514"/>
        <end position="528"/>
    </location>
</feature>
<protein>
    <submittedName>
        <fullName evidence="3">Uncharacterized protein</fullName>
    </submittedName>
</protein>
<feature type="compositionally biased region" description="Polar residues" evidence="1">
    <location>
        <begin position="51"/>
        <end position="64"/>
    </location>
</feature>
<evidence type="ECO:0000313" key="4">
    <source>
        <dbReference type="Proteomes" id="UP001163046"/>
    </source>
</evidence>
<feature type="region of interest" description="Disordered" evidence="1">
    <location>
        <begin position="1"/>
        <end position="67"/>
    </location>
</feature>
<dbReference type="OrthoDB" id="5990349at2759"/>
<keyword evidence="2" id="KW-0472">Membrane</keyword>
<feature type="region of interest" description="Disordered" evidence="1">
    <location>
        <begin position="504"/>
        <end position="528"/>
    </location>
</feature>
<accession>A0A9W9ZLV8</accession>
<keyword evidence="4" id="KW-1185">Reference proteome</keyword>
<organism evidence="3 4">
    <name type="scientific">Desmophyllum pertusum</name>
    <dbReference type="NCBI Taxonomy" id="174260"/>
    <lineage>
        <taxon>Eukaryota</taxon>
        <taxon>Metazoa</taxon>
        <taxon>Cnidaria</taxon>
        <taxon>Anthozoa</taxon>
        <taxon>Hexacorallia</taxon>
        <taxon>Scleractinia</taxon>
        <taxon>Caryophylliina</taxon>
        <taxon>Caryophylliidae</taxon>
        <taxon>Desmophyllum</taxon>
    </lineage>
</organism>
<proteinExistence type="predicted"/>
<feature type="compositionally biased region" description="Basic and acidic residues" evidence="1">
    <location>
        <begin position="1"/>
        <end position="17"/>
    </location>
</feature>
<dbReference type="Proteomes" id="UP001163046">
    <property type="component" value="Unassembled WGS sequence"/>
</dbReference>
<name>A0A9W9ZLV8_9CNID</name>
<evidence type="ECO:0000256" key="1">
    <source>
        <dbReference type="SAM" id="MobiDB-lite"/>
    </source>
</evidence>
<gene>
    <name evidence="3" type="ORF">OS493_025243</name>
</gene>
<feature type="region of interest" description="Disordered" evidence="1">
    <location>
        <begin position="86"/>
        <end position="143"/>
    </location>
</feature>
<feature type="compositionally biased region" description="Basic and acidic residues" evidence="1">
    <location>
        <begin position="129"/>
        <end position="138"/>
    </location>
</feature>
<sequence>MKPESDGYVHSSAKTEFDSVAPQDMDGESVLKPNMLSSFGRELESGEEPNLKQSHMVSKVTSELPSAEFNSKPFVAMKLALEQKLGQSNKERLPLNDPSGKDVDKADRSSAKDKRSSPEYHGSGFEQENAERKTKMDSTPEPFALPASDIRWTGVSLAHRSSDGVVVSEDEAKKKNVVQGGGGISTAVITFFVLGGLFLLLLMVAFFAFAWPIRKYYAHLLRRMDNKDAESGKYEDDELTSVRVDPCYYPSESGYIAYYLPTQQEPTSTPYEAAYQAPVVEHSGTTPNRPVASGQPRFGKVSHSQTAKAKSSPDQSGERSMAQVLAEDKNRDSQNVERRRIIKRQTYQRRNSLSDSITIAKTVLDGHARNKQFEKKASERRRVIKCCRSAPGSLTDERRISFEDALQSACSVIVPTWDYKESVERSKEKCRTIKEQFVCKSRRPSLLEEIEVAKDVIVDSERRKYEIPPAVVEDMMVAQMAPGGPMKYYEEVLDKLIRENSEYERGRAMLRNEPPTSAEEQQSMVENE</sequence>
<feature type="region of interest" description="Disordered" evidence="1">
    <location>
        <begin position="282"/>
        <end position="341"/>
    </location>
</feature>
<feature type="compositionally biased region" description="Basic and acidic residues" evidence="1">
    <location>
        <begin position="89"/>
        <end position="118"/>
    </location>
</feature>
<keyword evidence="2" id="KW-0812">Transmembrane</keyword>
<feature type="non-terminal residue" evidence="3">
    <location>
        <position position="528"/>
    </location>
</feature>
<feature type="compositionally biased region" description="Polar residues" evidence="1">
    <location>
        <begin position="302"/>
        <end position="315"/>
    </location>
</feature>
<dbReference type="AlphaFoldDB" id="A0A9W9ZLV8"/>
<dbReference type="EMBL" id="MU825893">
    <property type="protein sequence ID" value="KAJ7383916.1"/>
    <property type="molecule type" value="Genomic_DNA"/>
</dbReference>
<keyword evidence="2" id="KW-1133">Transmembrane helix</keyword>
<evidence type="ECO:0000313" key="3">
    <source>
        <dbReference type="EMBL" id="KAJ7383916.1"/>
    </source>
</evidence>
<reference evidence="3" key="1">
    <citation type="submission" date="2023-01" db="EMBL/GenBank/DDBJ databases">
        <title>Genome assembly of the deep-sea coral Lophelia pertusa.</title>
        <authorList>
            <person name="Herrera S."/>
            <person name="Cordes E."/>
        </authorList>
    </citation>
    <scope>NUCLEOTIDE SEQUENCE</scope>
    <source>
        <strain evidence="3">USNM1676648</strain>
        <tissue evidence="3">Polyp</tissue>
    </source>
</reference>
<feature type="compositionally biased region" description="Basic and acidic residues" evidence="1">
    <location>
        <begin position="326"/>
        <end position="339"/>
    </location>
</feature>
<feature type="transmembrane region" description="Helical" evidence="2">
    <location>
        <begin position="188"/>
        <end position="213"/>
    </location>
</feature>